<name>A0A1H5RNP6_9VIBR</name>
<dbReference type="InterPro" id="IPR009051">
    <property type="entry name" value="Helical_ferredxn"/>
</dbReference>
<dbReference type="OrthoDB" id="9795302at2"/>
<keyword evidence="1" id="KW-0479">Metal-binding</keyword>
<dbReference type="PANTHER" id="PTHR40447">
    <property type="entry name" value="ANAEROBIC SULFITE REDUCTASE SUBUNIT A"/>
    <property type="match status" value="1"/>
</dbReference>
<keyword evidence="6" id="KW-1185">Reference proteome</keyword>
<evidence type="ECO:0000256" key="2">
    <source>
        <dbReference type="ARBA" id="ARBA00023004"/>
    </source>
</evidence>
<organism evidence="5 6">
    <name type="scientific">Vibrio hangzhouensis</name>
    <dbReference type="NCBI Taxonomy" id="462991"/>
    <lineage>
        <taxon>Bacteria</taxon>
        <taxon>Pseudomonadati</taxon>
        <taxon>Pseudomonadota</taxon>
        <taxon>Gammaproteobacteria</taxon>
        <taxon>Vibrionales</taxon>
        <taxon>Vibrionaceae</taxon>
        <taxon>Vibrio</taxon>
    </lineage>
</organism>
<evidence type="ECO:0000256" key="3">
    <source>
        <dbReference type="ARBA" id="ARBA00023014"/>
    </source>
</evidence>
<dbReference type="PROSITE" id="PS51379">
    <property type="entry name" value="4FE4S_FER_2"/>
    <property type="match status" value="2"/>
</dbReference>
<evidence type="ECO:0000313" key="6">
    <source>
        <dbReference type="Proteomes" id="UP000236721"/>
    </source>
</evidence>
<dbReference type="GO" id="GO:0046872">
    <property type="term" value="F:metal ion binding"/>
    <property type="evidence" value="ECO:0007669"/>
    <property type="project" value="UniProtKB-KW"/>
</dbReference>
<feature type="domain" description="4Fe-4S ferredoxin-type" evidence="4">
    <location>
        <begin position="255"/>
        <end position="285"/>
    </location>
</feature>
<dbReference type="InterPro" id="IPR017896">
    <property type="entry name" value="4Fe4S_Fe-S-bd"/>
</dbReference>
<accession>A0A1H5RNP6</accession>
<dbReference type="Gene3D" id="1.10.1060.10">
    <property type="entry name" value="Alpha-helical ferredoxin"/>
    <property type="match status" value="1"/>
</dbReference>
<dbReference type="EMBL" id="FNVG01000001">
    <property type="protein sequence ID" value="SEF39945.1"/>
    <property type="molecule type" value="Genomic_DNA"/>
</dbReference>
<dbReference type="PROSITE" id="PS00198">
    <property type="entry name" value="4FE4S_FER_1"/>
    <property type="match status" value="2"/>
</dbReference>
<keyword evidence="2" id="KW-0408">Iron</keyword>
<evidence type="ECO:0000313" key="5">
    <source>
        <dbReference type="EMBL" id="SEF39945.1"/>
    </source>
</evidence>
<dbReference type="Pfam" id="PF17179">
    <property type="entry name" value="Fer4_22"/>
    <property type="match status" value="1"/>
</dbReference>
<dbReference type="GO" id="GO:0051536">
    <property type="term" value="F:iron-sulfur cluster binding"/>
    <property type="evidence" value="ECO:0007669"/>
    <property type="project" value="UniProtKB-KW"/>
</dbReference>
<dbReference type="SUPFAM" id="SSF46548">
    <property type="entry name" value="alpha-helical ferredoxin"/>
    <property type="match status" value="1"/>
</dbReference>
<sequence length="376" mass="42489">MKNSSKTKKGWLGKANFHSLFEALHRQGYKIIGPTVRDDTIVFDTVTTPSELTHSVIDLQQSGRYTLVEDKSNRYFSWNTGPQALKPLLFKTRETLWTCSDNDGQLQFKSPEQDVEPIAVIGVRACDLAALAIHDQHFLQGAYIDDFYQQHRKNILLVAVNCSRSNEQCFCVSTGDGPEVTTNYDVLIDELDDGFLVKSNSKRGLDVIQHLVLEPATQAQEVTAQQQISKARSEQGSKKLPELDNLLKLVSGLKKKDWQDIAERCLACGNCTQVCPTCFCSTQESAPDLIQSNSEQVRIWDSCFSEEHGHIFGKNYRPEIEERYRQWMLHKLVFWHQQYGRSGCVGCGRCSTWCPVAIDLVEEASSLVSRLSSDNK</sequence>
<protein>
    <submittedName>
        <fullName evidence="5">4Fe-4S dicluster domain-containing protein</fullName>
    </submittedName>
</protein>
<proteinExistence type="predicted"/>
<keyword evidence="3" id="KW-0411">Iron-sulfur</keyword>
<dbReference type="RefSeq" id="WP_160111306.1">
    <property type="nucleotide sequence ID" value="NZ_FNVG01000001.1"/>
</dbReference>
<gene>
    <name evidence="5" type="ORF">SAMN04488244_10145</name>
</gene>
<evidence type="ECO:0000259" key="4">
    <source>
        <dbReference type="PROSITE" id="PS51379"/>
    </source>
</evidence>
<dbReference type="Proteomes" id="UP000236721">
    <property type="component" value="Unassembled WGS sequence"/>
</dbReference>
<evidence type="ECO:0000256" key="1">
    <source>
        <dbReference type="ARBA" id="ARBA00022723"/>
    </source>
</evidence>
<dbReference type="PANTHER" id="PTHR40447:SF1">
    <property type="entry name" value="ANAEROBIC SULFITE REDUCTASE SUBUNIT A"/>
    <property type="match status" value="1"/>
</dbReference>
<feature type="domain" description="4Fe-4S ferredoxin-type" evidence="4">
    <location>
        <begin position="335"/>
        <end position="363"/>
    </location>
</feature>
<dbReference type="AlphaFoldDB" id="A0A1H5RNP6"/>
<reference evidence="6" key="1">
    <citation type="submission" date="2016-10" db="EMBL/GenBank/DDBJ databases">
        <authorList>
            <person name="Varghese N."/>
            <person name="Submissions S."/>
        </authorList>
    </citation>
    <scope>NUCLEOTIDE SEQUENCE [LARGE SCALE GENOMIC DNA]</scope>
    <source>
        <strain evidence="6">CGMCC 1.7062</strain>
    </source>
</reference>
<dbReference type="InterPro" id="IPR017900">
    <property type="entry name" value="4Fe4S_Fe_S_CS"/>
</dbReference>